<comment type="similarity">
    <text evidence="1">Belongs to the SURF1 family.</text>
</comment>
<reference evidence="2 3" key="1">
    <citation type="submission" date="2019-12" db="EMBL/GenBank/DDBJ databases">
        <title>Genomic-based taxomic classification of the family Erythrobacteraceae.</title>
        <authorList>
            <person name="Xu L."/>
        </authorList>
    </citation>
    <scope>NUCLEOTIDE SEQUENCE [LARGE SCALE GENOMIC DNA]</scope>
    <source>
        <strain evidence="2 3">H32</strain>
    </source>
</reference>
<feature type="transmembrane region" description="Helical" evidence="1">
    <location>
        <begin position="161"/>
        <end position="181"/>
    </location>
</feature>
<comment type="subcellular location">
    <subcellularLocation>
        <location evidence="1">Cell membrane</location>
        <topology evidence="1">Multi-pass membrane protein</topology>
    </subcellularLocation>
</comment>
<evidence type="ECO:0000313" key="3">
    <source>
        <dbReference type="Proteomes" id="UP000444401"/>
    </source>
</evidence>
<organism evidence="2 3">
    <name type="scientific">Pelagerythrobacter marinus</name>
    <dbReference type="NCBI Taxonomy" id="538382"/>
    <lineage>
        <taxon>Bacteria</taxon>
        <taxon>Pseudomonadati</taxon>
        <taxon>Pseudomonadota</taxon>
        <taxon>Alphaproteobacteria</taxon>
        <taxon>Sphingomonadales</taxon>
        <taxon>Erythrobacteraceae</taxon>
        <taxon>Pelagerythrobacter</taxon>
    </lineage>
</organism>
<dbReference type="Proteomes" id="UP000444401">
    <property type="component" value="Unassembled WGS sequence"/>
</dbReference>
<dbReference type="InterPro" id="IPR002994">
    <property type="entry name" value="Surf1/Shy1"/>
</dbReference>
<dbReference type="EMBL" id="WTYO01000001">
    <property type="protein sequence ID" value="MXO67606.1"/>
    <property type="molecule type" value="Genomic_DNA"/>
</dbReference>
<evidence type="ECO:0000313" key="2">
    <source>
        <dbReference type="EMBL" id="MXO67606.1"/>
    </source>
</evidence>
<evidence type="ECO:0000256" key="1">
    <source>
        <dbReference type="RuleBase" id="RU363076"/>
    </source>
</evidence>
<proteinExistence type="inferred from homology"/>
<dbReference type="Pfam" id="PF02104">
    <property type="entry name" value="SURF1"/>
    <property type="match status" value="1"/>
</dbReference>
<keyword evidence="1" id="KW-0812">Transmembrane</keyword>
<gene>
    <name evidence="2" type="ORF">GRI72_02010</name>
</gene>
<accession>A0ABW9URV5</accession>
<keyword evidence="1" id="KW-1133">Transmembrane helix</keyword>
<sequence length="199" mass="21676">MTRKIPVLPTILVLAAVATMVALGFWQLDRMRQKEALLARYEGARTMSAAVPWPRTEGEAERNLFRNAQLDCKRVLSISSRAGTAADGRKGWAHIAHCAIGEGEEADIAIGWSERPQAPQWQGGTVEGVIASGPRLVAGRPMAGLAPLAPPDPANVPNNHLAYAGQWFFFALTALAIYWLALRRRWRGPEDGARGVTRS</sequence>
<feature type="transmembrane region" description="Helical" evidence="1">
    <location>
        <begin position="7"/>
        <end position="28"/>
    </location>
</feature>
<protein>
    <recommendedName>
        <fullName evidence="1">SURF1-like protein</fullName>
    </recommendedName>
</protein>
<keyword evidence="3" id="KW-1185">Reference proteome</keyword>
<comment type="caution">
    <text evidence="2">The sequence shown here is derived from an EMBL/GenBank/DDBJ whole genome shotgun (WGS) entry which is preliminary data.</text>
</comment>
<name>A0ABW9URV5_9SPHN</name>
<keyword evidence="1" id="KW-0472">Membrane</keyword>
<keyword evidence="1" id="KW-1003">Cell membrane</keyword>
<dbReference type="RefSeq" id="WP_160732243.1">
    <property type="nucleotide sequence ID" value="NZ_WTYO01000001.1"/>
</dbReference>